<sequence>MKLKRRVAIVTGGASGIGAATVRRFVAEGATVVLTDLSERGELLAHELAGAGYAVRSSRVDVTRKHEVRELVAAVVLEFDRLDIMVANAGIAQQAVPVESLTSEAWR</sequence>
<dbReference type="GO" id="GO:0016491">
    <property type="term" value="F:oxidoreductase activity"/>
    <property type="evidence" value="ECO:0007669"/>
    <property type="project" value="UniProtKB-KW"/>
</dbReference>
<accession>A0A1U9UMW3</accession>
<evidence type="ECO:0000256" key="1">
    <source>
        <dbReference type="ARBA" id="ARBA00006484"/>
    </source>
</evidence>
<dbReference type="RefSeq" id="WP_078196345.1">
    <property type="nucleotide sequence ID" value="NZ_CP017757.2"/>
</dbReference>
<organism evidence="6 7">
    <name type="scientific">Cupriavidus necator</name>
    <name type="common">Alcaligenes eutrophus</name>
    <name type="synonym">Ralstonia eutropha</name>
    <dbReference type="NCBI Taxonomy" id="106590"/>
    <lineage>
        <taxon>Bacteria</taxon>
        <taxon>Pseudomonadati</taxon>
        <taxon>Pseudomonadota</taxon>
        <taxon>Betaproteobacteria</taxon>
        <taxon>Burkholderiales</taxon>
        <taxon>Burkholderiaceae</taxon>
        <taxon>Cupriavidus</taxon>
    </lineage>
</organism>
<evidence type="ECO:0000256" key="5">
    <source>
        <dbReference type="ARBA" id="ARBA00023221"/>
    </source>
</evidence>
<dbReference type="PANTHER" id="PTHR43180">
    <property type="entry name" value="3-OXOACYL-(ACYL-CARRIER-PROTEIN) REDUCTASE (AFU_ORTHOLOGUE AFUA_6G11210)"/>
    <property type="match status" value="1"/>
</dbReference>
<evidence type="ECO:0000313" key="7">
    <source>
        <dbReference type="Proteomes" id="UP000189627"/>
    </source>
</evidence>
<dbReference type="SUPFAM" id="SSF51735">
    <property type="entry name" value="NAD(P)-binding Rossmann-fold domains"/>
    <property type="match status" value="1"/>
</dbReference>
<reference evidence="7" key="1">
    <citation type="submission" date="2017-02" db="EMBL/GenBank/DDBJ databases">
        <title>Complete genome sequence of Cupriavidus necator strain NH9, a 3-chlorobenzoate degrader.</title>
        <authorList>
            <person name="Moriuchi R."/>
            <person name="Dohra H."/>
            <person name="Ogawa N."/>
        </authorList>
    </citation>
    <scope>NUCLEOTIDE SEQUENCE [LARGE SCALE GENOMIC DNA]</scope>
    <source>
        <strain evidence="7">NH9</strain>
    </source>
</reference>
<dbReference type="AlphaFoldDB" id="A0A1U9UMW3"/>
<dbReference type="KEGG" id="cuh:BJN34_09190"/>
<dbReference type="Pfam" id="PF00106">
    <property type="entry name" value="adh_short"/>
    <property type="match status" value="1"/>
</dbReference>
<proteinExistence type="inferred from homology"/>
<dbReference type="Gene3D" id="3.40.50.720">
    <property type="entry name" value="NAD(P)-binding Rossmann-like Domain"/>
    <property type="match status" value="1"/>
</dbReference>
<evidence type="ECO:0000256" key="4">
    <source>
        <dbReference type="ARBA" id="ARBA00023098"/>
    </source>
</evidence>
<evidence type="ECO:0000256" key="3">
    <source>
        <dbReference type="ARBA" id="ARBA00023027"/>
    </source>
</evidence>
<dbReference type="OrthoDB" id="9803333at2"/>
<evidence type="ECO:0000313" key="6">
    <source>
        <dbReference type="EMBL" id="AQV94064.1"/>
    </source>
</evidence>
<protein>
    <submittedName>
        <fullName evidence="6">KR domain-containing protein</fullName>
    </submittedName>
</protein>
<evidence type="ECO:0000256" key="2">
    <source>
        <dbReference type="ARBA" id="ARBA00023002"/>
    </source>
</evidence>
<dbReference type="Proteomes" id="UP000189627">
    <property type="component" value="Chromosome 1"/>
</dbReference>
<dbReference type="PANTHER" id="PTHR43180:SF28">
    <property type="entry name" value="NAD(P)-BINDING ROSSMANN-FOLD SUPERFAMILY PROTEIN"/>
    <property type="match status" value="1"/>
</dbReference>
<keyword evidence="3" id="KW-0520">NAD</keyword>
<dbReference type="GO" id="GO:0008202">
    <property type="term" value="P:steroid metabolic process"/>
    <property type="evidence" value="ECO:0007669"/>
    <property type="project" value="UniProtKB-KW"/>
</dbReference>
<keyword evidence="4" id="KW-0443">Lipid metabolism</keyword>
<dbReference type="EMBL" id="CP017757">
    <property type="protein sequence ID" value="AQV94064.1"/>
    <property type="molecule type" value="Genomic_DNA"/>
</dbReference>
<dbReference type="PRINTS" id="PR00081">
    <property type="entry name" value="GDHRDH"/>
</dbReference>
<gene>
    <name evidence="6" type="ORF">BJN34_09190</name>
</gene>
<dbReference type="InterPro" id="IPR036291">
    <property type="entry name" value="NAD(P)-bd_dom_sf"/>
</dbReference>
<comment type="similarity">
    <text evidence="1">Belongs to the short-chain dehydrogenases/reductases (SDR) family.</text>
</comment>
<keyword evidence="2" id="KW-0560">Oxidoreductase</keyword>
<dbReference type="InterPro" id="IPR002347">
    <property type="entry name" value="SDR_fam"/>
</dbReference>
<name>A0A1U9UMW3_CUPNE</name>
<keyword evidence="5" id="KW-0753">Steroid metabolism</keyword>